<protein>
    <submittedName>
        <fullName evidence="1">Uncharacterized protein</fullName>
    </submittedName>
</protein>
<dbReference type="EMBL" id="CP023737">
    <property type="protein sequence ID" value="ATQ68905.1"/>
    <property type="molecule type" value="Genomic_DNA"/>
</dbReference>
<accession>A0A2D2D1L1</accession>
<sequence>MREGGTFPTDLLAAIANKDLWALSCCVVWPGHEMGLPGEVGLIFRPTATDQILSVAKTGFGSSQFAGREEASGGVPLTLESFEDTFNVAPNDYNEWRVWGAEIAGIFVVSPNVVCAKARQPLTPRRRLRLDQSVAPFSANPRRWLLPTTAYRPIQKLGRPPLAGALLRFFLLLTGICFNTIK</sequence>
<organism evidence="1 2">
    <name type="scientific">Methylosinus trichosporium (strain ATCC 35070 / NCIMB 11131 / UNIQEM 75 / OB3b)</name>
    <dbReference type="NCBI Taxonomy" id="595536"/>
    <lineage>
        <taxon>Bacteria</taxon>
        <taxon>Pseudomonadati</taxon>
        <taxon>Pseudomonadota</taxon>
        <taxon>Alphaproteobacteria</taxon>
        <taxon>Hyphomicrobiales</taxon>
        <taxon>Methylocystaceae</taxon>
        <taxon>Methylosinus</taxon>
    </lineage>
</organism>
<evidence type="ECO:0000313" key="2">
    <source>
        <dbReference type="Proteomes" id="UP000230709"/>
    </source>
</evidence>
<proteinExistence type="predicted"/>
<keyword evidence="2" id="KW-1185">Reference proteome</keyword>
<evidence type="ECO:0000313" key="1">
    <source>
        <dbReference type="EMBL" id="ATQ68905.1"/>
    </source>
</evidence>
<gene>
    <name evidence="1" type="ORF">CQW49_14185</name>
</gene>
<dbReference type="Proteomes" id="UP000230709">
    <property type="component" value="Chromosome"/>
</dbReference>
<dbReference type="AlphaFoldDB" id="A0A2D2D1L1"/>
<dbReference type="RefSeq" id="WP_003611934.1">
    <property type="nucleotide sequence ID" value="NZ_ADVE02000001.1"/>
</dbReference>
<dbReference type="STRING" id="595536.GCA_000178815_02333"/>
<name>A0A2D2D1L1_METT3</name>
<dbReference type="KEGG" id="mtw:CQW49_14185"/>
<reference evidence="2" key="1">
    <citation type="submission" date="2017-10" db="EMBL/GenBank/DDBJ databases">
        <title>Completed PacBio SMRT sequence of Methylosinus trichosporium OB3b reveals presence of a third large plasmid.</title>
        <authorList>
            <person name="Charles T.C."/>
            <person name="Lynch M.D.J."/>
            <person name="Heil J.R."/>
            <person name="Cheng J."/>
        </authorList>
    </citation>
    <scope>NUCLEOTIDE SEQUENCE [LARGE SCALE GENOMIC DNA]</scope>
    <source>
        <strain evidence="2">OB3b</strain>
    </source>
</reference>